<keyword evidence="3" id="KW-1185">Reference proteome</keyword>
<organism evidence="3 4">
    <name type="scientific">Heterocephalus glaber</name>
    <name type="common">Naked mole rat</name>
    <dbReference type="NCBI Taxonomy" id="10181"/>
    <lineage>
        <taxon>Eukaryota</taxon>
        <taxon>Metazoa</taxon>
        <taxon>Chordata</taxon>
        <taxon>Craniata</taxon>
        <taxon>Vertebrata</taxon>
        <taxon>Euteleostomi</taxon>
        <taxon>Mammalia</taxon>
        <taxon>Eutheria</taxon>
        <taxon>Euarchontoglires</taxon>
        <taxon>Glires</taxon>
        <taxon>Rodentia</taxon>
        <taxon>Hystricomorpha</taxon>
        <taxon>Bathyergidae</taxon>
        <taxon>Heterocephalus</taxon>
    </lineage>
</organism>
<protein>
    <submittedName>
        <fullName evidence="4">Seminal vesicle protein SVP-2-like</fullName>
    </submittedName>
</protein>
<reference evidence="4" key="1">
    <citation type="submission" date="2025-08" db="UniProtKB">
        <authorList>
            <consortium name="RefSeq"/>
        </authorList>
    </citation>
    <scope>IDENTIFICATION</scope>
</reference>
<name>A0AAX6RG99_HETGA</name>
<evidence type="ECO:0000313" key="4">
    <source>
        <dbReference type="RefSeq" id="XP_021094762.1"/>
    </source>
</evidence>
<accession>A0AAX6RG99</accession>
<feature type="chain" id="PRO_5043881585" evidence="2">
    <location>
        <begin position="22"/>
        <end position="138"/>
    </location>
</feature>
<feature type="signal peptide" evidence="2">
    <location>
        <begin position="1"/>
        <end position="21"/>
    </location>
</feature>
<gene>
    <name evidence="4" type="primary">LOC110344583</name>
</gene>
<evidence type="ECO:0000313" key="3">
    <source>
        <dbReference type="Proteomes" id="UP000694906"/>
    </source>
</evidence>
<feature type="region of interest" description="Disordered" evidence="1">
    <location>
        <begin position="83"/>
        <end position="105"/>
    </location>
</feature>
<evidence type="ECO:0000256" key="2">
    <source>
        <dbReference type="SAM" id="SignalP"/>
    </source>
</evidence>
<evidence type="ECO:0000256" key="1">
    <source>
        <dbReference type="SAM" id="MobiDB-lite"/>
    </source>
</evidence>
<dbReference type="Proteomes" id="UP000694906">
    <property type="component" value="Unplaced"/>
</dbReference>
<dbReference type="AlphaFoldDB" id="A0AAX6RG99"/>
<dbReference type="GeneID" id="110344583"/>
<dbReference type="RefSeq" id="XP_021094762.1">
    <property type="nucleotide sequence ID" value="XM_021239103.1"/>
</dbReference>
<proteinExistence type="predicted"/>
<keyword evidence="2" id="KW-0732">Signal</keyword>
<sequence length="138" mass="15708">MKSTIFFILALLLILENQVSGRRLRGPSRAQDPLISHVWHKEVEESESSRGQDFDKLHFWEKDDPTGERVSVRHEHLEKSHIRFKEDSMDDSGSAGDLDPLKGHLQLKQHDSMEELVSVEARDSANGIDPGKSHIQCV</sequence>